<keyword evidence="2" id="KW-1185">Reference proteome</keyword>
<evidence type="ECO:0000313" key="1">
    <source>
        <dbReference type="EMBL" id="WMC10093.1"/>
    </source>
</evidence>
<dbReference type="Proteomes" id="UP001223802">
    <property type="component" value="Chromosome"/>
</dbReference>
<proteinExistence type="predicted"/>
<accession>A0AA50KM64</accession>
<dbReference type="EMBL" id="CP118224">
    <property type="protein sequence ID" value="WMC10093.1"/>
    <property type="molecule type" value="Genomic_DNA"/>
</dbReference>
<organism evidence="1 2">
    <name type="scientific">Oceanimonas pelagia</name>
    <dbReference type="NCBI Taxonomy" id="3028314"/>
    <lineage>
        <taxon>Bacteria</taxon>
        <taxon>Pseudomonadati</taxon>
        <taxon>Pseudomonadota</taxon>
        <taxon>Gammaproteobacteria</taxon>
        <taxon>Aeromonadales</taxon>
        <taxon>Aeromonadaceae</taxon>
        <taxon>Oceanimonas</taxon>
    </lineage>
</organism>
<name>A0AA50KM64_9GAMM</name>
<evidence type="ECO:0008006" key="3">
    <source>
        <dbReference type="Google" id="ProtNLM"/>
    </source>
</evidence>
<dbReference type="RefSeq" id="WP_306761300.1">
    <property type="nucleotide sequence ID" value="NZ_CP118224.1"/>
</dbReference>
<protein>
    <recommendedName>
        <fullName evidence="3">DUF4157 domain-containing protein</fullName>
    </recommendedName>
</protein>
<evidence type="ECO:0000313" key="2">
    <source>
        <dbReference type="Proteomes" id="UP001223802"/>
    </source>
</evidence>
<dbReference type="KEGG" id="ope:PU634_13485"/>
<gene>
    <name evidence="1" type="ORF">PU634_13485</name>
</gene>
<reference evidence="1 2" key="1">
    <citation type="submission" date="2023-02" db="EMBL/GenBank/DDBJ databases">
        <title>Complete genome sequence of a novel bacterium Oceanimonas sp. NTOU-MSR1 isolated from marine coast sediment.</title>
        <authorList>
            <person name="Yang H.-T."/>
            <person name="Chen Y.-L."/>
            <person name="Ho Y.-N."/>
        </authorList>
    </citation>
    <scope>NUCLEOTIDE SEQUENCE [LARGE SCALE GENOMIC DNA]</scope>
    <source>
        <strain evidence="1 2">NTOU-MSR1</strain>
    </source>
</reference>
<dbReference type="AlphaFoldDB" id="A0AA50KM64"/>
<sequence length="161" mass="18209">MPFNPLEWIVSTNAHYQPQRRPCLELKAQLDGFFSDELLASAGFVILDELPSPPRAQVAALGLDELLSPSAMGLTLADTYYLKPPAAGQLRVHFHELVHVVQWQALGTARFVERYLQEIRQHGYRQAPLEQMAYELEHRFALNPGSHFDAQARVLSLLGLY</sequence>